<protein>
    <recommendedName>
        <fullName evidence="1">argininosuccinate lyase</fullName>
        <ecNumber evidence="1">4.3.2.1</ecNumber>
    </recommendedName>
</protein>
<feature type="domain" description="Argininosuccinate lyase C-terminal" evidence="5">
    <location>
        <begin position="42"/>
        <end position="97"/>
    </location>
</feature>
<dbReference type="GO" id="GO:0004056">
    <property type="term" value="F:argininosuccinate lyase activity"/>
    <property type="evidence" value="ECO:0007669"/>
    <property type="project" value="UniProtKB-EC"/>
</dbReference>
<dbReference type="PANTHER" id="PTHR43814:SF1">
    <property type="entry name" value="ARGININOSUCCINATE LYASE"/>
    <property type="match status" value="1"/>
</dbReference>
<evidence type="ECO:0000313" key="7">
    <source>
        <dbReference type="EMBL" id="PJF33238.1"/>
    </source>
</evidence>
<dbReference type="Gene3D" id="1.20.200.10">
    <property type="entry name" value="Fumarase/aspartase (Central domain)"/>
    <property type="match status" value="1"/>
</dbReference>
<dbReference type="Pfam" id="PF14698">
    <property type="entry name" value="ASL_C2"/>
    <property type="match status" value="1"/>
</dbReference>
<keyword evidence="3" id="KW-0028">Amino-acid biosynthesis</keyword>
<organism evidence="7 8">
    <name type="scientific">Candidatus Thermofonsia Clade 1 bacterium</name>
    <dbReference type="NCBI Taxonomy" id="2364210"/>
    <lineage>
        <taxon>Bacteria</taxon>
        <taxon>Bacillati</taxon>
        <taxon>Chloroflexota</taxon>
        <taxon>Candidatus Thermofontia</taxon>
        <taxon>Candidatus Thermofonsia Clade 1</taxon>
    </lineage>
</organism>
<proteinExistence type="predicted"/>
<name>A0A2M8P6R7_9CHLR</name>
<dbReference type="GO" id="GO:0005829">
    <property type="term" value="C:cytosol"/>
    <property type="evidence" value="ECO:0007669"/>
    <property type="project" value="TreeGrafter"/>
</dbReference>
<reference evidence="7 8" key="1">
    <citation type="submission" date="2017-11" db="EMBL/GenBank/DDBJ databases">
        <title>Evolution of Phototrophy in the Chloroflexi Phylum Driven by Horizontal Gene Transfer.</title>
        <authorList>
            <person name="Ward L.M."/>
            <person name="Hemp J."/>
            <person name="Shih P.M."/>
            <person name="Mcglynn S.E."/>
            <person name="Fischer W."/>
        </authorList>
    </citation>
    <scope>NUCLEOTIDE SEQUENCE [LARGE SCALE GENOMIC DNA]</scope>
    <source>
        <strain evidence="7">JP3_13</strain>
    </source>
</reference>
<evidence type="ECO:0000313" key="8">
    <source>
        <dbReference type="Proteomes" id="UP000229681"/>
    </source>
</evidence>
<dbReference type="InterPro" id="IPR008948">
    <property type="entry name" value="L-Aspartase-like"/>
</dbReference>
<accession>A0A2M8P6R7</accession>
<gene>
    <name evidence="7" type="ORF">CUN49_19070</name>
    <name evidence="6" type="ORF">CUN49_19095</name>
</gene>
<sequence length="97" mass="10334">EDKEALFDAADTLETILPALIGTVESMRLQPEAMRAALDESMLATDLADYLVGRGVPFREAHRLVGAAVRAAQAQGVPLSGLPLQAYQAISAHFQAD</sequence>
<evidence type="ECO:0000256" key="1">
    <source>
        <dbReference type="ARBA" id="ARBA00012338"/>
    </source>
</evidence>
<dbReference type="SUPFAM" id="SSF48557">
    <property type="entry name" value="L-aspartase-like"/>
    <property type="match status" value="1"/>
</dbReference>
<dbReference type="InterPro" id="IPR029419">
    <property type="entry name" value="Arg_succ_lyase_C"/>
</dbReference>
<evidence type="ECO:0000256" key="2">
    <source>
        <dbReference type="ARBA" id="ARBA00022571"/>
    </source>
</evidence>
<dbReference type="GO" id="GO:0042450">
    <property type="term" value="P:L-arginine biosynthetic process via ornithine"/>
    <property type="evidence" value="ECO:0007669"/>
    <property type="project" value="InterPro"/>
</dbReference>
<keyword evidence="2" id="KW-0055">Arginine biosynthesis</keyword>
<dbReference type="PANTHER" id="PTHR43814">
    <property type="entry name" value="ARGININOSUCCINATE LYASE"/>
    <property type="match status" value="1"/>
</dbReference>
<dbReference type="EC" id="4.3.2.1" evidence="1"/>
<dbReference type="Proteomes" id="UP000229681">
    <property type="component" value="Unassembled WGS sequence"/>
</dbReference>
<dbReference type="FunFam" id="1.10.40.30:FF:000001">
    <property type="entry name" value="Argininosuccinate lyase"/>
    <property type="match status" value="1"/>
</dbReference>
<evidence type="ECO:0000256" key="3">
    <source>
        <dbReference type="ARBA" id="ARBA00022605"/>
    </source>
</evidence>
<dbReference type="AlphaFoldDB" id="A0A2M8P6R7"/>
<keyword evidence="4 7" id="KW-0456">Lyase</keyword>
<comment type="caution">
    <text evidence="7">The sequence shown here is derived from an EMBL/GenBank/DDBJ whole genome shotgun (WGS) entry which is preliminary data.</text>
</comment>
<feature type="non-terminal residue" evidence="7">
    <location>
        <position position="1"/>
    </location>
</feature>
<evidence type="ECO:0000259" key="5">
    <source>
        <dbReference type="Pfam" id="PF14698"/>
    </source>
</evidence>
<dbReference type="InterPro" id="IPR009049">
    <property type="entry name" value="Argininosuccinate_lyase"/>
</dbReference>
<feature type="non-terminal residue" evidence="7">
    <location>
        <position position="97"/>
    </location>
</feature>
<dbReference type="EMBL" id="PGTM01001050">
    <property type="protein sequence ID" value="PJF33238.1"/>
    <property type="molecule type" value="Genomic_DNA"/>
</dbReference>
<dbReference type="EMBL" id="PGTM01001055">
    <property type="protein sequence ID" value="PJF33228.1"/>
    <property type="molecule type" value="Genomic_DNA"/>
</dbReference>
<dbReference type="Gene3D" id="1.10.40.30">
    <property type="entry name" value="Fumarase/aspartase (C-terminal domain)"/>
    <property type="match status" value="1"/>
</dbReference>
<evidence type="ECO:0000313" key="6">
    <source>
        <dbReference type="EMBL" id="PJF33228.1"/>
    </source>
</evidence>
<evidence type="ECO:0000256" key="4">
    <source>
        <dbReference type="ARBA" id="ARBA00023239"/>
    </source>
</evidence>